<dbReference type="InterPro" id="IPR052169">
    <property type="entry name" value="CW_Biosynth-Accessory"/>
</dbReference>
<gene>
    <name evidence="4" type="ORF">CEY11_12255</name>
</gene>
<evidence type="ECO:0000313" key="4">
    <source>
        <dbReference type="EMBL" id="OWT58966.1"/>
    </source>
</evidence>
<dbReference type="PANTHER" id="PTHR33393">
    <property type="entry name" value="POLYGLUTAMINE SYNTHESIS ACCESSORY PROTEIN RV0574C-RELATED"/>
    <property type="match status" value="1"/>
</dbReference>
<organism evidence="4 5">
    <name type="scientific">Candidimonas nitroreducens</name>
    <dbReference type="NCBI Taxonomy" id="683354"/>
    <lineage>
        <taxon>Bacteria</taxon>
        <taxon>Pseudomonadati</taxon>
        <taxon>Pseudomonadota</taxon>
        <taxon>Betaproteobacteria</taxon>
        <taxon>Burkholderiales</taxon>
        <taxon>Alcaligenaceae</taxon>
        <taxon>Candidimonas</taxon>
    </lineage>
</organism>
<keyword evidence="5" id="KW-1185">Reference proteome</keyword>
<sequence length="450" mass="49984">MASNSWDIVLAGECMASRPFSQCEDPEFLQIVELMREADLTMAHLEMNFGDPEEINFPSRNDWVASFMIADGQVADDFKWAGVDMMSLAHNHSFDWGPDGILSTIGHCKRVGIAHAGTGRDLEEARKPGYRETRRGRAALISVGTGNKNNEWAGMPKATMKGRPGMNPLRVHLNHQVDGEAAAQLRRIVEKLHIDYRRFDAVEGEIRLQFPELASNRSVPVFTEGPEFKIFSKCHVKDLEANLRSVQEASAMADMVLVSHHTATSEGARGDTPPAYAVEFAKACIDAGADMYIGHGWHRTLGIEIYKGKPIFYGLGNFFAQSEFNDRVPADSYESWGHDPDQLPKHNPASEPLHPGLVDTLWWGSVLFRVQMEGHRVKQIRLYPVNLGRNPAVRGEVTRPVGSGHHMKTDGRPYLADPQAGAVILERMRKLSEGLGTKLVVKDNVGVIDL</sequence>
<dbReference type="InterPro" id="IPR019079">
    <property type="entry name" value="Capsule_synth_CapA"/>
</dbReference>
<dbReference type="Proteomes" id="UP000214603">
    <property type="component" value="Unassembled WGS sequence"/>
</dbReference>
<reference evidence="5" key="1">
    <citation type="submission" date="2017-06" db="EMBL/GenBank/DDBJ databases">
        <title>Herbaspirillum phytohormonus sp. nov., isolated from the root nodule of Robinia pseudoacacia in lead-zinc mine.</title>
        <authorList>
            <person name="Fan M."/>
            <person name="Lin Y."/>
        </authorList>
    </citation>
    <scope>NUCLEOTIDE SEQUENCE [LARGE SCALE GENOMIC DNA]</scope>
    <source>
        <strain evidence="5">SC-089</strain>
    </source>
</reference>
<accession>A0A225MCL1</accession>
<dbReference type="Pfam" id="PF09587">
    <property type="entry name" value="PGA_cap"/>
    <property type="match status" value="1"/>
</dbReference>
<dbReference type="SUPFAM" id="SSF56300">
    <property type="entry name" value="Metallo-dependent phosphatases"/>
    <property type="match status" value="1"/>
</dbReference>
<evidence type="ECO:0000256" key="2">
    <source>
        <dbReference type="SAM" id="MobiDB-lite"/>
    </source>
</evidence>
<feature type="region of interest" description="Disordered" evidence="2">
    <location>
        <begin position="331"/>
        <end position="350"/>
    </location>
</feature>
<dbReference type="AlphaFoldDB" id="A0A225MCL1"/>
<dbReference type="CDD" id="cd07381">
    <property type="entry name" value="MPP_CapA"/>
    <property type="match status" value="1"/>
</dbReference>
<feature type="domain" description="Capsule synthesis protein CapA" evidence="3">
    <location>
        <begin position="7"/>
        <end position="322"/>
    </location>
</feature>
<evidence type="ECO:0000256" key="1">
    <source>
        <dbReference type="ARBA" id="ARBA00005662"/>
    </source>
</evidence>
<evidence type="ECO:0000259" key="3">
    <source>
        <dbReference type="SMART" id="SM00854"/>
    </source>
</evidence>
<evidence type="ECO:0000313" key="5">
    <source>
        <dbReference type="Proteomes" id="UP000214603"/>
    </source>
</evidence>
<dbReference type="PANTHER" id="PTHR33393:SF13">
    <property type="entry name" value="PGA BIOSYNTHESIS PROTEIN CAPA"/>
    <property type="match status" value="1"/>
</dbReference>
<dbReference type="EMBL" id="NJIH01000007">
    <property type="protein sequence ID" value="OWT58966.1"/>
    <property type="molecule type" value="Genomic_DNA"/>
</dbReference>
<comment type="caution">
    <text evidence="4">The sequence shown here is derived from an EMBL/GenBank/DDBJ whole genome shotgun (WGS) entry which is preliminary data.</text>
</comment>
<protein>
    <submittedName>
        <fullName evidence="4">Capsule biosynthesis protein</fullName>
    </submittedName>
</protein>
<proteinExistence type="inferred from homology"/>
<comment type="similarity">
    <text evidence="1">Belongs to the CapA family.</text>
</comment>
<dbReference type="RefSeq" id="WP_088603697.1">
    <property type="nucleotide sequence ID" value="NZ_NJIH01000007.1"/>
</dbReference>
<dbReference type="InterPro" id="IPR029052">
    <property type="entry name" value="Metallo-depent_PP-like"/>
</dbReference>
<dbReference type="OrthoDB" id="5405713at2"/>
<name>A0A225MCL1_9BURK</name>
<dbReference type="SMART" id="SM00854">
    <property type="entry name" value="PGA_cap"/>
    <property type="match status" value="1"/>
</dbReference>